<name>A0A9J7DH27_MUSDO</name>
<protein>
    <submittedName>
        <fullName evidence="4">Uncharacterized protein LOC109613357</fullName>
    </submittedName>
</protein>
<evidence type="ECO:0000256" key="1">
    <source>
        <dbReference type="SAM" id="SignalP"/>
    </source>
</evidence>
<dbReference type="SMART" id="SM01057">
    <property type="entry name" value="Carb_anhydrase"/>
    <property type="match status" value="1"/>
</dbReference>
<dbReference type="Pfam" id="PF00194">
    <property type="entry name" value="Carb_anhydrase"/>
    <property type="match status" value="1"/>
</dbReference>
<keyword evidence="1" id="KW-0732">Signal</keyword>
<keyword evidence="3" id="KW-1185">Reference proteome</keyword>
<evidence type="ECO:0000259" key="2">
    <source>
        <dbReference type="PROSITE" id="PS51144"/>
    </source>
</evidence>
<dbReference type="RefSeq" id="XP_019893618.1">
    <property type="nucleotide sequence ID" value="XM_020038059.2"/>
</dbReference>
<dbReference type="Gene3D" id="3.10.200.10">
    <property type="entry name" value="Alpha carbonic anhydrase"/>
    <property type="match status" value="1"/>
</dbReference>
<evidence type="ECO:0000313" key="3">
    <source>
        <dbReference type="Proteomes" id="UP001652621"/>
    </source>
</evidence>
<dbReference type="InterPro" id="IPR001148">
    <property type="entry name" value="CA_dom"/>
</dbReference>
<feature type="domain" description="Alpha-carbonic anhydrase" evidence="2">
    <location>
        <begin position="1"/>
        <end position="261"/>
    </location>
</feature>
<dbReference type="AlphaFoldDB" id="A0A9J7DH27"/>
<gene>
    <name evidence="4" type="primary">LOC109613357</name>
</gene>
<dbReference type="KEGG" id="mde:109613357"/>
<dbReference type="VEuPathDB" id="VectorBase:MDOMA2_009437"/>
<reference evidence="4" key="1">
    <citation type="submission" date="2025-08" db="UniProtKB">
        <authorList>
            <consortium name="RefSeq"/>
        </authorList>
    </citation>
    <scope>IDENTIFICATION</scope>
    <source>
        <strain evidence="4">Aabys</strain>
        <tissue evidence="4">Whole body</tissue>
    </source>
</reference>
<proteinExistence type="predicted"/>
<dbReference type="SUPFAM" id="SSF51069">
    <property type="entry name" value="Carbonic anhydrase"/>
    <property type="match status" value="1"/>
</dbReference>
<feature type="signal peptide" evidence="1">
    <location>
        <begin position="1"/>
        <end position="21"/>
    </location>
</feature>
<organism evidence="3 4">
    <name type="scientific">Musca domestica</name>
    <name type="common">House fly</name>
    <dbReference type="NCBI Taxonomy" id="7370"/>
    <lineage>
        <taxon>Eukaryota</taxon>
        <taxon>Metazoa</taxon>
        <taxon>Ecdysozoa</taxon>
        <taxon>Arthropoda</taxon>
        <taxon>Hexapoda</taxon>
        <taxon>Insecta</taxon>
        <taxon>Pterygota</taxon>
        <taxon>Neoptera</taxon>
        <taxon>Endopterygota</taxon>
        <taxon>Diptera</taxon>
        <taxon>Brachycera</taxon>
        <taxon>Muscomorpha</taxon>
        <taxon>Muscoidea</taxon>
        <taxon>Muscidae</taxon>
        <taxon>Musca</taxon>
    </lineage>
</organism>
<dbReference type="Proteomes" id="UP001652621">
    <property type="component" value="Unplaced"/>
</dbReference>
<sequence>MLIRRVSKIMVILTILNYVSASKSKCIGKKYNIRPKEDNLKIMKRNISNLDYINFARQPTGGLLENTGETIRITSTYKSKYRPYIQKGPLGDEKYKFEFCYFHWLDKEWAKEAGLLPFELHTVFSNTRFGNYEEAARRNFGIVILVMKHAPTEPKYSNGYYEHLMDVQNPNDAYELEEEEAFALFTILELGNVFSVYIGKSTVPNTVSCNADVIWIDYDMVVLIMSHEVKYFKDLMAVGDRPMMNITIPTTAPTSPIYHSV</sequence>
<dbReference type="InterPro" id="IPR036398">
    <property type="entry name" value="CA_dom_sf"/>
</dbReference>
<dbReference type="GeneID" id="109613357"/>
<dbReference type="PROSITE" id="PS51144">
    <property type="entry name" value="ALPHA_CA_2"/>
    <property type="match status" value="1"/>
</dbReference>
<evidence type="ECO:0000313" key="4">
    <source>
        <dbReference type="RefSeq" id="XP_019893618.1"/>
    </source>
</evidence>
<accession>A0A9J7DH27</accession>
<feature type="chain" id="PRO_5039926326" evidence="1">
    <location>
        <begin position="22"/>
        <end position="261"/>
    </location>
</feature>